<dbReference type="Pfam" id="PF04989">
    <property type="entry name" value="RMNT_CmcI"/>
    <property type="match status" value="1"/>
</dbReference>
<dbReference type="Proteomes" id="UP001189429">
    <property type="component" value="Unassembled WGS sequence"/>
</dbReference>
<reference evidence="1" key="1">
    <citation type="submission" date="2023-10" db="EMBL/GenBank/DDBJ databases">
        <authorList>
            <person name="Chen Y."/>
            <person name="Shah S."/>
            <person name="Dougan E. K."/>
            <person name="Thang M."/>
            <person name="Chan C."/>
        </authorList>
    </citation>
    <scope>NUCLEOTIDE SEQUENCE [LARGE SCALE GENOMIC DNA]</scope>
</reference>
<proteinExistence type="predicted"/>
<protein>
    <submittedName>
        <fullName evidence="1">Uncharacterized protein</fullName>
    </submittedName>
</protein>
<gene>
    <name evidence="1" type="ORF">PCOR1329_LOCUS76796</name>
</gene>
<dbReference type="EMBL" id="CAUYUJ010020571">
    <property type="protein sequence ID" value="CAK0899231.1"/>
    <property type="molecule type" value="Genomic_DNA"/>
</dbReference>
<name>A0ABN9XMF0_9DINO</name>
<comment type="caution">
    <text evidence="1">The sequence shown here is derived from an EMBL/GenBank/DDBJ whole genome shotgun (WGS) entry which is preliminary data.</text>
</comment>
<evidence type="ECO:0000313" key="2">
    <source>
        <dbReference type="Proteomes" id="UP001189429"/>
    </source>
</evidence>
<accession>A0ABN9XMF0</accession>
<organism evidence="1 2">
    <name type="scientific">Prorocentrum cordatum</name>
    <dbReference type="NCBI Taxonomy" id="2364126"/>
    <lineage>
        <taxon>Eukaryota</taxon>
        <taxon>Sar</taxon>
        <taxon>Alveolata</taxon>
        <taxon>Dinophyceae</taxon>
        <taxon>Prorocentrales</taxon>
        <taxon>Prorocentraceae</taxon>
        <taxon>Prorocentrum</taxon>
    </lineage>
</organism>
<dbReference type="InterPro" id="IPR007072">
    <property type="entry name" value="RNMT_CmcI"/>
</dbReference>
<evidence type="ECO:0000313" key="1">
    <source>
        <dbReference type="EMBL" id="CAK0899231.1"/>
    </source>
</evidence>
<dbReference type="Gene3D" id="3.40.50.150">
    <property type="entry name" value="Vaccinia Virus protein VP39"/>
    <property type="match status" value="1"/>
</dbReference>
<sequence length="248" mass="26908">MGSSTRERSACATRTRAAAFAASYVVVFLVGFSANHPPNIIHVAYSEYFGAQMPQEGSLWASLSSPFPKPRGPKVAHRSATFEVEALGEWRTSTLNSFGAGSGANLCVSSNESFKADCLSKNAAVSAKLRESGPLTRTASGYNFGDVVMILDNRIVSVSTVSMGYERLYQSARLRSCQVFFGVSNQQDPADAFVIMDMLGRVQPDLVIELGTAGGGSAFFYARIMREYNPSARILIRETQQADLEQCR</sequence>
<keyword evidence="2" id="KW-1185">Reference proteome</keyword>
<dbReference type="SUPFAM" id="SSF53335">
    <property type="entry name" value="S-adenosyl-L-methionine-dependent methyltransferases"/>
    <property type="match status" value="1"/>
</dbReference>
<dbReference type="InterPro" id="IPR029063">
    <property type="entry name" value="SAM-dependent_MTases_sf"/>
</dbReference>